<organism evidence="4 5">
    <name type="scientific">Potamilus streckersoni</name>
    <dbReference type="NCBI Taxonomy" id="2493646"/>
    <lineage>
        <taxon>Eukaryota</taxon>
        <taxon>Metazoa</taxon>
        <taxon>Spiralia</taxon>
        <taxon>Lophotrochozoa</taxon>
        <taxon>Mollusca</taxon>
        <taxon>Bivalvia</taxon>
        <taxon>Autobranchia</taxon>
        <taxon>Heteroconchia</taxon>
        <taxon>Palaeoheterodonta</taxon>
        <taxon>Unionida</taxon>
        <taxon>Unionoidea</taxon>
        <taxon>Unionidae</taxon>
        <taxon>Ambleminae</taxon>
        <taxon>Lampsilini</taxon>
        <taxon>Potamilus</taxon>
    </lineage>
</organism>
<keyword evidence="3" id="KW-0735">Signal-anchor</keyword>
<reference evidence="4" key="2">
    <citation type="journal article" date="2021" name="Genome Biol. Evol.">
        <title>Developing a high-quality reference genome for a parasitic bivalve with doubly uniparental inheritance (Bivalvia: Unionida).</title>
        <authorList>
            <person name="Smith C.H."/>
        </authorList>
    </citation>
    <scope>NUCLEOTIDE SEQUENCE</scope>
    <source>
        <strain evidence="4">CHS0354</strain>
        <tissue evidence="4">Mantle</tissue>
    </source>
</reference>
<keyword evidence="3" id="KW-0333">Golgi apparatus</keyword>
<dbReference type="PANTHER" id="PTHR11927:SF9">
    <property type="entry name" value="L-FUCOSYLTRANSFERASE"/>
    <property type="match status" value="1"/>
</dbReference>
<comment type="subcellular location">
    <subcellularLocation>
        <location evidence="3">Golgi apparatus</location>
        <location evidence="3">Golgi stack membrane</location>
        <topology evidence="3">Single-pass type II membrane protein</topology>
    </subcellularLocation>
</comment>
<sequence>MLNCEPIFTWYERVNLLWKNDCFRRRKHQYTAVLMCLSTGVFVVYALRYNNIPGLEVLPKFTLPMVKYGNLSVPDNIGNGVQTNTSLQSSHYNQLFATDETKIISTQLIPVRVTLLPEILNVSTSGFSANKKMVTNSKVLKETHFMTISGNGRLGNTMFQFAALLSCAKRLNYTAFIRPDHLISQYYLISGTSSVSLINVEIAGEKAFGKYDNELESLNTSKNWSLGGYYQSWKYFYKDEDLIRSSFNFKPDIYEKARQFVDSYRQGNRTIVGIHVRRGDMSTSSADASGYSAAPITYIKKSMNYFKERYSNALFIVVSDEIPWCKENLKEDNGIAFISFNNPGTDMAVLSLCDHVIVTSGTFGWWGAWLAGGDVVYFKGFPKPGSQLDRYISREDYYPPHWIGL</sequence>
<dbReference type="Pfam" id="PF01531">
    <property type="entry name" value="Glyco_transf_11"/>
    <property type="match status" value="1"/>
</dbReference>
<keyword evidence="1 3" id="KW-0328">Glycosyltransferase</keyword>
<dbReference type="GO" id="GO:0005975">
    <property type="term" value="P:carbohydrate metabolic process"/>
    <property type="evidence" value="ECO:0007669"/>
    <property type="project" value="InterPro"/>
</dbReference>
<comment type="caution">
    <text evidence="4">The sequence shown here is derived from an EMBL/GenBank/DDBJ whole genome shotgun (WGS) entry which is preliminary data.</text>
</comment>
<dbReference type="EMBL" id="JAEAOA010002337">
    <property type="protein sequence ID" value="KAK3611852.1"/>
    <property type="molecule type" value="Genomic_DNA"/>
</dbReference>
<protein>
    <recommendedName>
        <fullName evidence="3">L-Fucosyltransferase</fullName>
        <ecNumber evidence="3">2.4.1.-</ecNumber>
    </recommendedName>
</protein>
<dbReference type="Proteomes" id="UP001195483">
    <property type="component" value="Unassembled WGS sequence"/>
</dbReference>
<evidence type="ECO:0000256" key="3">
    <source>
        <dbReference type="RuleBase" id="RU363129"/>
    </source>
</evidence>
<comment type="pathway">
    <text evidence="3">Protein modification; protein glycosylation.</text>
</comment>
<dbReference type="GO" id="GO:0032580">
    <property type="term" value="C:Golgi cisterna membrane"/>
    <property type="evidence" value="ECO:0007669"/>
    <property type="project" value="UniProtKB-SubCell"/>
</dbReference>
<keyword evidence="5" id="KW-1185">Reference proteome</keyword>
<accession>A0AAE0WGC9</accession>
<dbReference type="AlphaFoldDB" id="A0AAE0WGC9"/>
<proteinExistence type="inferred from homology"/>
<evidence type="ECO:0000256" key="1">
    <source>
        <dbReference type="ARBA" id="ARBA00022676"/>
    </source>
</evidence>
<name>A0AAE0WGC9_9BIVA</name>
<dbReference type="GO" id="GO:0008107">
    <property type="term" value="F:galactoside 2-alpha-L-fucosyltransferase activity"/>
    <property type="evidence" value="ECO:0007669"/>
    <property type="project" value="InterPro"/>
</dbReference>
<dbReference type="CDD" id="cd11301">
    <property type="entry name" value="Fut1_Fut2_like"/>
    <property type="match status" value="1"/>
</dbReference>
<dbReference type="InterPro" id="IPR002516">
    <property type="entry name" value="Glyco_trans_11"/>
</dbReference>
<dbReference type="EC" id="2.4.1.-" evidence="3"/>
<keyword evidence="3" id="KW-0325">Glycoprotein</keyword>
<reference evidence="4" key="3">
    <citation type="submission" date="2023-05" db="EMBL/GenBank/DDBJ databases">
        <authorList>
            <person name="Smith C.H."/>
        </authorList>
    </citation>
    <scope>NUCLEOTIDE SEQUENCE</scope>
    <source>
        <strain evidence="4">CHS0354</strain>
        <tissue evidence="4">Mantle</tissue>
    </source>
</reference>
<dbReference type="PANTHER" id="PTHR11927">
    <property type="entry name" value="GALACTOSIDE 2-L-FUCOSYLTRANSFERASE"/>
    <property type="match status" value="1"/>
</dbReference>
<feature type="transmembrane region" description="Helical" evidence="3">
    <location>
        <begin position="30"/>
        <end position="47"/>
    </location>
</feature>
<evidence type="ECO:0000313" key="5">
    <source>
        <dbReference type="Proteomes" id="UP001195483"/>
    </source>
</evidence>
<gene>
    <name evidence="4" type="ORF">CHS0354_040524</name>
</gene>
<keyword evidence="3" id="KW-0812">Transmembrane</keyword>
<keyword evidence="3" id="KW-0472">Membrane</keyword>
<evidence type="ECO:0000256" key="2">
    <source>
        <dbReference type="ARBA" id="ARBA00022679"/>
    </source>
</evidence>
<reference evidence="4" key="1">
    <citation type="journal article" date="2021" name="Genome Biol. Evol.">
        <title>A High-Quality Reference Genome for a Parasitic Bivalve with Doubly Uniparental Inheritance (Bivalvia: Unionida).</title>
        <authorList>
            <person name="Smith C.H."/>
        </authorList>
    </citation>
    <scope>NUCLEOTIDE SEQUENCE</scope>
    <source>
        <strain evidence="4">CHS0354</strain>
    </source>
</reference>
<keyword evidence="3" id="KW-1133">Transmembrane helix</keyword>
<evidence type="ECO:0000313" key="4">
    <source>
        <dbReference type="EMBL" id="KAK3611852.1"/>
    </source>
</evidence>
<keyword evidence="2 3" id="KW-0808">Transferase</keyword>
<comment type="similarity">
    <text evidence="3">Belongs to the glycosyltransferase 11 family.</text>
</comment>